<sequence>MPEFKMITHEHVPLRYELLWSAPDKTLVLRIHKDIISLFPAISNETPIVKHFMTEFGFQSFVGTLTGNFGFDDVFKLNRKNDSTEFVELLVKLPKIRVLEKEPCTHCNGTGKRVQHSKRGKCLRCHGKGRCYTYNWKKAYAISASFGLFFRMIEFPKKETSSLLPQLLLIRTTTAKGIHGGSLGGNMSIPLCNWMRTFPFDERFDLPEVEQATRASYETMMGRTEYERFGAYTHCGKLVADCPGDACGIHPNDWHEDLLSGHAFACHNVDSPAQQISLLVALAALCDKARKEILS</sequence>
<name>A0A1F8DXS2_9BACT</name>
<dbReference type="STRING" id="1802559.A2372_03400"/>
<evidence type="ECO:0000313" key="1">
    <source>
        <dbReference type="EMBL" id="OGM92869.1"/>
    </source>
</evidence>
<protein>
    <submittedName>
        <fullName evidence="1">Uncharacterized protein</fullName>
    </submittedName>
</protein>
<proteinExistence type="predicted"/>
<gene>
    <name evidence="1" type="ORF">A2372_03400</name>
</gene>
<dbReference type="Proteomes" id="UP000176422">
    <property type="component" value="Unassembled WGS sequence"/>
</dbReference>
<organism evidence="1 2">
    <name type="scientific">Candidatus Wolfebacteria bacterium RIFOXYB1_FULL_54_12</name>
    <dbReference type="NCBI Taxonomy" id="1802559"/>
    <lineage>
        <taxon>Bacteria</taxon>
        <taxon>Candidatus Wolfeibacteriota</taxon>
    </lineage>
</organism>
<evidence type="ECO:0000313" key="2">
    <source>
        <dbReference type="Proteomes" id="UP000176422"/>
    </source>
</evidence>
<comment type="caution">
    <text evidence="1">The sequence shown here is derived from an EMBL/GenBank/DDBJ whole genome shotgun (WGS) entry which is preliminary data.</text>
</comment>
<reference evidence="1 2" key="1">
    <citation type="journal article" date="2016" name="Nat. Commun.">
        <title>Thousands of microbial genomes shed light on interconnected biogeochemical processes in an aquifer system.</title>
        <authorList>
            <person name="Anantharaman K."/>
            <person name="Brown C.T."/>
            <person name="Hug L.A."/>
            <person name="Sharon I."/>
            <person name="Castelle C.J."/>
            <person name="Probst A.J."/>
            <person name="Thomas B.C."/>
            <person name="Singh A."/>
            <person name="Wilkins M.J."/>
            <person name="Karaoz U."/>
            <person name="Brodie E.L."/>
            <person name="Williams K.H."/>
            <person name="Hubbard S.S."/>
            <person name="Banfield J.F."/>
        </authorList>
    </citation>
    <scope>NUCLEOTIDE SEQUENCE [LARGE SCALE GENOMIC DNA]</scope>
</reference>
<dbReference type="EMBL" id="MGIT01000002">
    <property type="protein sequence ID" value="OGM92869.1"/>
    <property type="molecule type" value="Genomic_DNA"/>
</dbReference>
<dbReference type="AlphaFoldDB" id="A0A1F8DXS2"/>
<accession>A0A1F8DXS2</accession>